<proteinExistence type="predicted"/>
<sequence>MAERLGVALLDLRTNDAGLASGMRNAKAGAQSVQASFNETSAKAALTTARIEQLTGVTGGLRRSATDITAYGSALDDMRARYNPVYAAIRQYRQAQTEVRQAHAVGAISADEMSAAISRERQQALASIAALRGRASAMDQLGRSTRNTAMQQRLLMFQMNDVFTTLAMGMNPLMVLIQQGPQISQIYGPGEGGAARAFREMGDMLTSAVAKFWPFIAVTGIAAAGIAGMTAAIDDTTKYSVTMGDVMIAAFQTIGDGVLTFIQPALDVLGGVFRQVWDGIVEGTRIVGNVLINGFRLVVLRVATEARSVAVVWGTALRLIADNWSRLPAVIGDVVLSAANRTISGIESMVNGAIDRINALIEMLPDWVEIDTLGQVSMGRLVNPFTGMADALKEDLVGLPGEIGREIATVLQEAAAEATDIVQSDPMGDFYRGTRDRAVARARDRANAREGDSERAVENPYRNLVRGAREFIAAQEVERQAMSLTDQAAAALRYEHDLLNQAMRANIKLTPAQREEIEALAREMASAEHETDALRERIDFLRTQTRSFVEDMREGMRQGMTVWEAFGSAVERVISRLVDRSLDQLVDAIFQTRDAMASTGAGAGGGGGIGGFISQVFAGFFANGGMIPAGQFGIVGEAGPEPVIGTSQGAKVLPNSALRSMGNGRQNSGFLVTVDKSKYFDTAVRKVSEPIAAQAAGGAYSMSQAVAEKRSYDQSRRLG</sequence>
<feature type="coiled-coil region" evidence="1">
    <location>
        <begin position="510"/>
        <end position="544"/>
    </location>
</feature>
<dbReference type="RefSeq" id="WP_170150284.1">
    <property type="nucleotide sequence ID" value="NZ_RBIM01000001.1"/>
</dbReference>
<evidence type="ECO:0000259" key="2">
    <source>
        <dbReference type="Pfam" id="PF06791"/>
    </source>
</evidence>
<evidence type="ECO:0000313" key="3">
    <source>
        <dbReference type="EMBL" id="RKR03569.1"/>
    </source>
</evidence>
<organism evidence="3 4">
    <name type="scientific">Maricaulis maris</name>
    <dbReference type="NCBI Taxonomy" id="74318"/>
    <lineage>
        <taxon>Bacteria</taxon>
        <taxon>Pseudomonadati</taxon>
        <taxon>Pseudomonadota</taxon>
        <taxon>Alphaproteobacteria</taxon>
        <taxon>Maricaulales</taxon>
        <taxon>Maricaulaceae</taxon>
        <taxon>Maricaulis</taxon>
    </lineage>
</organism>
<evidence type="ECO:0000313" key="4">
    <source>
        <dbReference type="Proteomes" id="UP000273675"/>
    </source>
</evidence>
<dbReference type="EMBL" id="RBIM01000001">
    <property type="protein sequence ID" value="RKR03569.1"/>
    <property type="molecule type" value="Genomic_DNA"/>
</dbReference>
<dbReference type="AlphaFoldDB" id="A0A495DNG4"/>
<dbReference type="Proteomes" id="UP000273675">
    <property type="component" value="Unassembled WGS sequence"/>
</dbReference>
<evidence type="ECO:0000256" key="1">
    <source>
        <dbReference type="SAM" id="Coils"/>
    </source>
</evidence>
<feature type="domain" description="Bacteriophage tail tape measure N-terminal" evidence="2">
    <location>
        <begin position="137"/>
        <end position="238"/>
    </location>
</feature>
<dbReference type="InterPro" id="IPR009628">
    <property type="entry name" value="Phage_tape_measure_N"/>
</dbReference>
<name>A0A495DNG4_9PROT</name>
<dbReference type="Pfam" id="PF06791">
    <property type="entry name" value="TMP_2"/>
    <property type="match status" value="1"/>
</dbReference>
<comment type="caution">
    <text evidence="3">The sequence shown here is derived from an EMBL/GenBank/DDBJ whole genome shotgun (WGS) entry which is preliminary data.</text>
</comment>
<keyword evidence="1" id="KW-0175">Coiled coil</keyword>
<gene>
    <name evidence="3" type="ORF">C7435_0005</name>
</gene>
<accession>A0A495DNG4</accession>
<protein>
    <submittedName>
        <fullName evidence="3">Tail length tape measure protein</fullName>
    </submittedName>
</protein>
<reference evidence="3 4" key="1">
    <citation type="submission" date="2018-10" db="EMBL/GenBank/DDBJ databases">
        <title>Genomic Encyclopedia of Type Strains, Phase IV (KMG-IV): sequencing the most valuable type-strain genomes for metagenomic binning, comparative biology and taxonomic classification.</title>
        <authorList>
            <person name="Goeker M."/>
        </authorList>
    </citation>
    <scope>NUCLEOTIDE SEQUENCE [LARGE SCALE GENOMIC DNA]</scope>
    <source>
        <strain evidence="3 4">DSM 4734</strain>
    </source>
</reference>